<keyword evidence="1" id="KW-0472">Membrane</keyword>
<evidence type="ECO:0000256" key="1">
    <source>
        <dbReference type="SAM" id="Phobius"/>
    </source>
</evidence>
<dbReference type="Proteomes" id="UP000605676">
    <property type="component" value="Unassembled WGS sequence"/>
</dbReference>
<keyword evidence="1" id="KW-1133">Transmembrane helix</keyword>
<keyword evidence="1" id="KW-0812">Transmembrane</keyword>
<dbReference type="EMBL" id="JAENRR010000018">
    <property type="protein sequence ID" value="MBK3517595.1"/>
    <property type="molecule type" value="Genomic_DNA"/>
</dbReference>
<comment type="caution">
    <text evidence="2">The sequence shown here is derived from an EMBL/GenBank/DDBJ whole genome shotgun (WGS) entry which is preliminary data.</text>
</comment>
<evidence type="ECO:0000313" key="3">
    <source>
        <dbReference type="Proteomes" id="UP000605676"/>
    </source>
</evidence>
<dbReference type="RefSeq" id="WP_200464823.1">
    <property type="nucleotide sequence ID" value="NZ_JAENRR010000018.1"/>
</dbReference>
<dbReference type="InterPro" id="IPR008023">
    <property type="entry name" value="DUF748"/>
</dbReference>
<protein>
    <submittedName>
        <fullName evidence="2">DUF748 domain-containing protein</fullName>
    </submittedName>
</protein>
<gene>
    <name evidence="2" type="ORF">JIV24_09650</name>
</gene>
<keyword evidence="3" id="KW-1185">Reference proteome</keyword>
<name>A0ABS1HJ07_9BACT</name>
<accession>A0ABS1HJ07</accession>
<dbReference type="InterPro" id="IPR052894">
    <property type="entry name" value="AsmA-related"/>
</dbReference>
<dbReference type="PANTHER" id="PTHR30441">
    <property type="entry name" value="DUF748 DOMAIN-CONTAINING PROTEIN"/>
    <property type="match status" value="1"/>
</dbReference>
<proteinExistence type="predicted"/>
<sequence length="736" mass="83374">MKHVKKRHYVLITLALIIFLVLFFLSSIIKNYVNKNSKELIGRKVELADLSFNYFRVSLSATNLMVYETNETDTFAGIRELTVNFDPTKLIKNEYSFSSILIDSSFINIINDEDGFNFNDLIPESDSLEVEENNEESDTPFRFSIHDIKIQHGHASFDDKTVDTQFRLVDISLDLPKIAWDSESSSVGINFEFGKQGNVSIQADVDQIRNEYDIDFKLNQLEFGNITNYAKTMIDIGGIKGYLNADLNFKGSLVRTNEINISGQTSIENFSLWDTADKEVVNLEKLSVGLTSIDLANENYQLSHIAINKPTITAELYKDMSNIERLLLPVTEVDSTIQAAPIQAEADTSDHLFYSIDHLSVSEGEIIFADHTLYRPFQYDIKEINVNIDNINPQNESVPVNFSMNMNDQGTMDGTSAINMINPAIFEMEAHVKRLRLMSFSPYTEYHIARPITQGDITYDLSINMTPTHMANNNDIVIKELEIGSKTQHEPQVKAPVKLGLYLMKDPKDVITIHMPVEGNPSNPNFSVRKLVWKAFSNRLVKVAASPFNALGNLVSTRPEELENIPMPYAQDSLLADQKQVLDKIAQITEKKPQLIFSFEQQTDPDEEKASMAIKAAKKRMLAEKMPLNTEQDISNFNTALAQLEDNDAAFLAYISKNISNADTMELTQSCIQLIGEDELDDEFQKLLLNRNAFLRYYLIEEKGVDSTSIEVNTADLRNLPEELRSCNYKVEVSVK</sequence>
<feature type="transmembrane region" description="Helical" evidence="1">
    <location>
        <begin position="9"/>
        <end position="29"/>
    </location>
</feature>
<dbReference type="Pfam" id="PF05359">
    <property type="entry name" value="DUF748"/>
    <property type="match status" value="1"/>
</dbReference>
<organism evidence="2 3">
    <name type="scientific">Carboxylicivirga marina</name>
    <dbReference type="NCBI Taxonomy" id="2800988"/>
    <lineage>
        <taxon>Bacteria</taxon>
        <taxon>Pseudomonadati</taxon>
        <taxon>Bacteroidota</taxon>
        <taxon>Bacteroidia</taxon>
        <taxon>Marinilabiliales</taxon>
        <taxon>Marinilabiliaceae</taxon>
        <taxon>Carboxylicivirga</taxon>
    </lineage>
</organism>
<dbReference type="PANTHER" id="PTHR30441:SF8">
    <property type="entry name" value="DUF748 DOMAIN-CONTAINING PROTEIN"/>
    <property type="match status" value="1"/>
</dbReference>
<reference evidence="2 3" key="1">
    <citation type="submission" date="2021-01" db="EMBL/GenBank/DDBJ databases">
        <title>Carboxyliciviraga sp.nov., isolated from coastal sediments.</title>
        <authorList>
            <person name="Lu D."/>
            <person name="Zhang T."/>
        </authorList>
    </citation>
    <scope>NUCLEOTIDE SEQUENCE [LARGE SCALE GENOMIC DNA]</scope>
    <source>
        <strain evidence="2 3">N1Y132</strain>
    </source>
</reference>
<evidence type="ECO:0000313" key="2">
    <source>
        <dbReference type="EMBL" id="MBK3517595.1"/>
    </source>
</evidence>